<feature type="compositionally biased region" description="Low complexity" evidence="1">
    <location>
        <begin position="145"/>
        <end position="161"/>
    </location>
</feature>
<evidence type="ECO:0000313" key="3">
    <source>
        <dbReference type="Proteomes" id="UP001596496"/>
    </source>
</evidence>
<dbReference type="Proteomes" id="UP001596496">
    <property type="component" value="Unassembled WGS sequence"/>
</dbReference>
<protein>
    <submittedName>
        <fullName evidence="2">Uncharacterized protein</fullName>
    </submittedName>
</protein>
<proteinExistence type="predicted"/>
<name>A0ABW2PDG4_9ACTN</name>
<sequence length="539" mass="55316">MPPPPPPPSPSVFDPAPYGGRAADPLSPGEGHQYGAPAPRDTATQTAFPPPPPLADPPFSPQPTGPQQYTPQSTGPQYTSQPTGPQQYTPQPGAPQQYTPQPTGPQYTSQPSGPQYTPQPTGPLPHGPSTGPQQPHTPHPGSVSGPQRQAAAGPQAYAPAGDQRYTPSPTGPQGYAPSPSGPQQAPGRQAPPATGPLQAPTGAYVPAGTETTMRVPGPAAPEAPPGRRHAAPDDPADPYKPFVTAGQISGPKTPPPERQQELWNTVFGENYDAMGEEGDDEAGNGRRVWLPALVASVLVALVAALLWAFLVGPLSGSGGNGSTASGDPSPKSTAKASTSGKGGTGTTKPQSIGRLPRYRGQASPRAGILTDKAAGLSVVRLGGPWRLDLRSQHVQETYGYTTRQYVAAGTDPAGKPQFAHVMTGRLPAALASKYDAAKPDDLAPVISSVAFAARNKFFPAGNKIVKTAEQKVAAGGHPARLAAYQVMAGDAKTTLVVAAVSTGADLPVIVYMAVPDGKKELLPDVNTVFSSIRPAGPAS</sequence>
<reference evidence="3" key="1">
    <citation type="journal article" date="2019" name="Int. J. Syst. Evol. Microbiol.">
        <title>The Global Catalogue of Microorganisms (GCM) 10K type strain sequencing project: providing services to taxonomists for standard genome sequencing and annotation.</title>
        <authorList>
            <consortium name="The Broad Institute Genomics Platform"/>
            <consortium name="The Broad Institute Genome Sequencing Center for Infectious Disease"/>
            <person name="Wu L."/>
            <person name="Ma J."/>
        </authorList>
    </citation>
    <scope>NUCLEOTIDE SEQUENCE [LARGE SCALE GENOMIC DNA]</scope>
    <source>
        <strain evidence="3">CECT 7649</strain>
    </source>
</reference>
<keyword evidence="3" id="KW-1185">Reference proteome</keyword>
<evidence type="ECO:0000256" key="1">
    <source>
        <dbReference type="SAM" id="MobiDB-lite"/>
    </source>
</evidence>
<feature type="region of interest" description="Disordered" evidence="1">
    <location>
        <begin position="1"/>
        <end position="259"/>
    </location>
</feature>
<comment type="caution">
    <text evidence="2">The sequence shown here is derived from an EMBL/GenBank/DDBJ whole genome shotgun (WGS) entry which is preliminary data.</text>
</comment>
<dbReference type="PRINTS" id="PR01217">
    <property type="entry name" value="PRICHEXTENSN"/>
</dbReference>
<evidence type="ECO:0000313" key="2">
    <source>
        <dbReference type="EMBL" id="MFC7385778.1"/>
    </source>
</evidence>
<feature type="compositionally biased region" description="Pro residues" evidence="1">
    <location>
        <begin position="1"/>
        <end position="10"/>
    </location>
</feature>
<dbReference type="RefSeq" id="WP_380829644.1">
    <property type="nucleotide sequence ID" value="NZ_JBHTCG010000021.1"/>
</dbReference>
<dbReference type="EMBL" id="JBHTCG010000021">
    <property type="protein sequence ID" value="MFC7385778.1"/>
    <property type="molecule type" value="Genomic_DNA"/>
</dbReference>
<feature type="compositionally biased region" description="Low complexity" evidence="1">
    <location>
        <begin position="65"/>
        <end position="112"/>
    </location>
</feature>
<feature type="region of interest" description="Disordered" evidence="1">
    <location>
        <begin position="317"/>
        <end position="360"/>
    </location>
</feature>
<accession>A0ABW2PDG4</accession>
<gene>
    <name evidence="2" type="ORF">ACFQSB_26475</name>
</gene>
<feature type="compositionally biased region" description="Low complexity" evidence="1">
    <location>
        <begin position="322"/>
        <end position="339"/>
    </location>
</feature>
<feature type="compositionally biased region" description="Low complexity" evidence="1">
    <location>
        <begin position="176"/>
        <end position="196"/>
    </location>
</feature>
<feature type="compositionally biased region" description="Pro residues" evidence="1">
    <location>
        <begin position="48"/>
        <end position="64"/>
    </location>
</feature>
<organism evidence="2 3">
    <name type="scientific">Sphaerisporangium rhizosphaerae</name>
    <dbReference type="NCBI Taxonomy" id="2269375"/>
    <lineage>
        <taxon>Bacteria</taxon>
        <taxon>Bacillati</taxon>
        <taxon>Actinomycetota</taxon>
        <taxon>Actinomycetes</taxon>
        <taxon>Streptosporangiales</taxon>
        <taxon>Streptosporangiaceae</taxon>
        <taxon>Sphaerisporangium</taxon>
    </lineage>
</organism>